<dbReference type="InterPro" id="IPR011006">
    <property type="entry name" value="CheY-like_superfamily"/>
</dbReference>
<feature type="domain" description="Response regulatory" evidence="2">
    <location>
        <begin position="4"/>
        <end position="120"/>
    </location>
</feature>
<dbReference type="SUPFAM" id="SSF52172">
    <property type="entry name" value="CheY-like"/>
    <property type="match status" value="1"/>
</dbReference>
<dbReference type="Proteomes" id="UP000230790">
    <property type="component" value="Unassembled WGS sequence"/>
</dbReference>
<evidence type="ECO:0000313" key="3">
    <source>
        <dbReference type="EMBL" id="PJF46953.1"/>
    </source>
</evidence>
<evidence type="ECO:0000259" key="2">
    <source>
        <dbReference type="PROSITE" id="PS50110"/>
    </source>
</evidence>
<organism evidence="3 4">
    <name type="scientific">Candidatus Thermofonsia Clade 3 bacterium</name>
    <dbReference type="NCBI Taxonomy" id="2364212"/>
    <lineage>
        <taxon>Bacteria</taxon>
        <taxon>Bacillati</taxon>
        <taxon>Chloroflexota</taxon>
        <taxon>Candidatus Thermofontia</taxon>
        <taxon>Candidatus Thermofonsia Clade 3</taxon>
    </lineage>
</organism>
<dbReference type="GO" id="GO:0000160">
    <property type="term" value="P:phosphorelay signal transduction system"/>
    <property type="evidence" value="ECO:0007669"/>
    <property type="project" value="InterPro"/>
</dbReference>
<dbReference type="Gene3D" id="3.40.50.2300">
    <property type="match status" value="1"/>
</dbReference>
<keyword evidence="1" id="KW-0597">Phosphoprotein</keyword>
<dbReference type="InterPro" id="IPR023203">
    <property type="entry name" value="TTHA0068_sf"/>
</dbReference>
<accession>A0A2M8QAW1</accession>
<reference evidence="3 4" key="1">
    <citation type="submission" date="2017-11" db="EMBL/GenBank/DDBJ databases">
        <title>Evolution of Phototrophy in the Chloroflexi Phylum Driven by Horizontal Gene Transfer.</title>
        <authorList>
            <person name="Ward L.M."/>
            <person name="Hemp J."/>
            <person name="Shih P.M."/>
            <person name="Mcglynn S.E."/>
            <person name="Fischer W."/>
        </authorList>
    </citation>
    <scope>NUCLEOTIDE SEQUENCE [LARGE SCALE GENOMIC DNA]</scope>
    <source>
        <strain evidence="3">JP3_7</strain>
    </source>
</reference>
<evidence type="ECO:0000256" key="1">
    <source>
        <dbReference type="PROSITE-ProRule" id="PRU00169"/>
    </source>
</evidence>
<sequence length="261" mass="29094">MTKRIVALVDDLFFQQPIASAAQRLGYAVEFAEPTNDVVAYLVARQPRLIVVDLNVKSLDWEGWVMAAKTSPATRKMPVLAFGSHTDAARIARARKAGCDAVVSNGAFMAHLADMIQTHARPDESEALLRQAQEPLPELARQAIAQFNAGEFWEQHETFETVWRAEPGPVRQMYQGILQVGVAYYQIQRRNYDGARKLFQRAWQYLSVLPDVCQGVDIAQLRADAQAALAELERLGPARIAEFDPALFKPIRLVSLGHPVS</sequence>
<dbReference type="PANTHER" id="PTHR34796:SF1">
    <property type="entry name" value="EXPRESSED PROTEIN"/>
    <property type="match status" value="1"/>
</dbReference>
<dbReference type="InterPro" id="IPR005500">
    <property type="entry name" value="DUF309"/>
</dbReference>
<protein>
    <recommendedName>
        <fullName evidence="2">Response regulatory domain-containing protein</fullName>
    </recommendedName>
</protein>
<dbReference type="AlphaFoldDB" id="A0A2M8QAW1"/>
<dbReference type="Pfam" id="PF03745">
    <property type="entry name" value="DUF309"/>
    <property type="match status" value="1"/>
</dbReference>
<proteinExistence type="predicted"/>
<gene>
    <name evidence="3" type="ORF">CUN48_11220</name>
</gene>
<evidence type="ECO:0000313" key="4">
    <source>
        <dbReference type="Proteomes" id="UP000230790"/>
    </source>
</evidence>
<dbReference type="Gene3D" id="1.10.3450.10">
    <property type="entry name" value="TTHA0068-like"/>
    <property type="match status" value="1"/>
</dbReference>
<comment type="caution">
    <text evidence="3">The sequence shown here is derived from an EMBL/GenBank/DDBJ whole genome shotgun (WGS) entry which is preliminary data.</text>
</comment>
<name>A0A2M8QAW1_9CHLR</name>
<dbReference type="SUPFAM" id="SSF140663">
    <property type="entry name" value="TTHA0068-like"/>
    <property type="match status" value="1"/>
</dbReference>
<dbReference type="PROSITE" id="PS50110">
    <property type="entry name" value="RESPONSE_REGULATORY"/>
    <property type="match status" value="1"/>
</dbReference>
<dbReference type="PANTHER" id="PTHR34796">
    <property type="entry name" value="EXPRESSED PROTEIN"/>
    <property type="match status" value="1"/>
</dbReference>
<dbReference type="InterPro" id="IPR001789">
    <property type="entry name" value="Sig_transdc_resp-reg_receiver"/>
</dbReference>
<feature type="modified residue" description="4-aspartylphosphate" evidence="1">
    <location>
        <position position="53"/>
    </location>
</feature>
<dbReference type="EMBL" id="PGTN01000079">
    <property type="protein sequence ID" value="PJF46953.1"/>
    <property type="molecule type" value="Genomic_DNA"/>
</dbReference>